<dbReference type="NCBIfam" id="NF011430">
    <property type="entry name" value="PRK14861.1"/>
    <property type="match status" value="1"/>
</dbReference>
<keyword evidence="3 9" id="KW-1003">Cell membrane</keyword>
<sequence length="69" mass="7679">MPFNIGWTGLILIVLIGLLLFGPSKLPQLGRAIGDTMREFRKGSRQMIQEAEAENVVDVKPQAERKSVN</sequence>
<evidence type="ECO:0000313" key="11">
    <source>
        <dbReference type="Proteomes" id="UP000247476"/>
    </source>
</evidence>
<evidence type="ECO:0000256" key="5">
    <source>
        <dbReference type="ARBA" id="ARBA00022927"/>
    </source>
</evidence>
<keyword evidence="2 9" id="KW-0813">Transport</keyword>
<dbReference type="Proteomes" id="UP000247476">
    <property type="component" value="Unassembled WGS sequence"/>
</dbReference>
<keyword evidence="8 9" id="KW-0472">Membrane</keyword>
<dbReference type="InterPro" id="IPR006312">
    <property type="entry name" value="TatA/E"/>
</dbReference>
<organism evidence="10 11">
    <name type="scientific">Paenibacillus flagellatus</name>
    <dbReference type="NCBI Taxonomy" id="2211139"/>
    <lineage>
        <taxon>Bacteria</taxon>
        <taxon>Bacillati</taxon>
        <taxon>Bacillota</taxon>
        <taxon>Bacilli</taxon>
        <taxon>Bacillales</taxon>
        <taxon>Paenibacillaceae</taxon>
        <taxon>Paenibacillus</taxon>
    </lineage>
</organism>
<gene>
    <name evidence="9" type="primary">tatA</name>
    <name evidence="10" type="ORF">DLM86_06855</name>
</gene>
<keyword evidence="6 9" id="KW-1133">Transmembrane helix</keyword>
<proteinExistence type="inferred from homology"/>
<comment type="caution">
    <text evidence="10">The sequence shown here is derived from an EMBL/GenBank/DDBJ whole genome shotgun (WGS) entry which is preliminary data.</text>
</comment>
<evidence type="ECO:0000256" key="4">
    <source>
        <dbReference type="ARBA" id="ARBA00022692"/>
    </source>
</evidence>
<dbReference type="GO" id="GO:0008320">
    <property type="term" value="F:protein transmembrane transporter activity"/>
    <property type="evidence" value="ECO:0007669"/>
    <property type="project" value="UniProtKB-UniRule"/>
</dbReference>
<comment type="subcellular location">
    <subcellularLocation>
        <location evidence="1 9">Cell membrane</location>
        <topology evidence="1 9">Single-pass membrane protein</topology>
    </subcellularLocation>
</comment>
<comment type="function">
    <text evidence="9">Part of the twin-arginine translocation (Tat) system that transports large folded proteins containing a characteristic twin-arginine motif in their signal peptide across membranes. TatA could form the protein-conducting channel of the Tat system.</text>
</comment>
<dbReference type="EMBL" id="QJVJ01000003">
    <property type="protein sequence ID" value="PYI55449.1"/>
    <property type="molecule type" value="Genomic_DNA"/>
</dbReference>
<keyword evidence="4 9" id="KW-0812">Transmembrane</keyword>
<protein>
    <recommendedName>
        <fullName evidence="9">Sec-independent protein translocase protein TatA</fullName>
    </recommendedName>
</protein>
<dbReference type="PRINTS" id="PR01506">
    <property type="entry name" value="TATBPROTEIN"/>
</dbReference>
<dbReference type="AlphaFoldDB" id="A0A2V5K7M6"/>
<evidence type="ECO:0000256" key="1">
    <source>
        <dbReference type="ARBA" id="ARBA00004162"/>
    </source>
</evidence>
<evidence type="ECO:0000256" key="6">
    <source>
        <dbReference type="ARBA" id="ARBA00022989"/>
    </source>
</evidence>
<dbReference type="OrthoDB" id="9800908at2"/>
<dbReference type="PANTHER" id="PTHR42982:SF1">
    <property type="entry name" value="SEC-INDEPENDENT PROTEIN TRANSLOCASE PROTEIN TATA"/>
    <property type="match status" value="1"/>
</dbReference>
<evidence type="ECO:0000256" key="2">
    <source>
        <dbReference type="ARBA" id="ARBA00022448"/>
    </source>
</evidence>
<keyword evidence="7 9" id="KW-0811">Translocation</keyword>
<keyword evidence="5 9" id="KW-0653">Protein transport</keyword>
<reference evidence="10 11" key="1">
    <citation type="submission" date="2018-05" db="EMBL/GenBank/DDBJ databases">
        <title>Paenibacillus flagellatus sp. nov., isolated from selenium mineral soil.</title>
        <authorList>
            <person name="Dai X."/>
        </authorList>
    </citation>
    <scope>NUCLEOTIDE SEQUENCE [LARGE SCALE GENOMIC DNA]</scope>
    <source>
        <strain evidence="10 11">DXL2</strain>
    </source>
</reference>
<dbReference type="GO" id="GO:0043953">
    <property type="term" value="P:protein transport by the Tat complex"/>
    <property type="evidence" value="ECO:0007669"/>
    <property type="project" value="UniProtKB-UniRule"/>
</dbReference>
<evidence type="ECO:0000256" key="8">
    <source>
        <dbReference type="ARBA" id="ARBA00023136"/>
    </source>
</evidence>
<name>A0A2V5K7M6_9BACL</name>
<evidence type="ECO:0000313" key="10">
    <source>
        <dbReference type="EMBL" id="PYI55449.1"/>
    </source>
</evidence>
<dbReference type="HAMAP" id="MF_00236">
    <property type="entry name" value="TatA_E"/>
    <property type="match status" value="1"/>
</dbReference>
<evidence type="ECO:0000256" key="9">
    <source>
        <dbReference type="HAMAP-Rule" id="MF_00236"/>
    </source>
</evidence>
<keyword evidence="11" id="KW-1185">Reference proteome</keyword>
<evidence type="ECO:0000256" key="7">
    <source>
        <dbReference type="ARBA" id="ARBA00023010"/>
    </source>
</evidence>
<accession>A0A2V5K7M6</accession>
<comment type="subunit">
    <text evidence="9">Forms a complex with TatC.</text>
</comment>
<dbReference type="PANTHER" id="PTHR42982">
    <property type="entry name" value="SEC-INDEPENDENT PROTEIN TRANSLOCASE PROTEIN TATA"/>
    <property type="match status" value="1"/>
</dbReference>
<dbReference type="GO" id="GO:0033281">
    <property type="term" value="C:TAT protein transport complex"/>
    <property type="evidence" value="ECO:0007669"/>
    <property type="project" value="UniProtKB-UniRule"/>
</dbReference>
<dbReference type="Gene3D" id="1.20.5.3310">
    <property type="match status" value="1"/>
</dbReference>
<evidence type="ECO:0000256" key="3">
    <source>
        <dbReference type="ARBA" id="ARBA00022475"/>
    </source>
</evidence>
<dbReference type="NCBIfam" id="TIGR01411">
    <property type="entry name" value="tatAE"/>
    <property type="match status" value="1"/>
</dbReference>
<dbReference type="Pfam" id="PF02416">
    <property type="entry name" value="TatA_B_E"/>
    <property type="match status" value="1"/>
</dbReference>
<dbReference type="RefSeq" id="WP_110839251.1">
    <property type="nucleotide sequence ID" value="NZ_QJVJ01000003.1"/>
</dbReference>
<dbReference type="InterPro" id="IPR003369">
    <property type="entry name" value="TatA/B/E"/>
</dbReference>
<comment type="similarity">
    <text evidence="9">Belongs to the TatA/E family.</text>
</comment>